<dbReference type="PROSITE" id="PS51819">
    <property type="entry name" value="VOC"/>
    <property type="match status" value="1"/>
</dbReference>
<accession>A0ABV8WNV4</accession>
<dbReference type="RefSeq" id="WP_390248223.1">
    <property type="nucleotide sequence ID" value="NZ_JBHSDT010000001.1"/>
</dbReference>
<dbReference type="Gene3D" id="3.10.180.10">
    <property type="entry name" value="2,3-Dihydroxybiphenyl 1,2-Dioxygenase, domain 1"/>
    <property type="match status" value="1"/>
</dbReference>
<gene>
    <name evidence="2" type="ORF">ACFOY7_00315</name>
</gene>
<dbReference type="InterPro" id="IPR037523">
    <property type="entry name" value="VOC_core"/>
</dbReference>
<dbReference type="SUPFAM" id="SSF54593">
    <property type="entry name" value="Glyoxalase/Bleomycin resistance protein/Dihydroxybiphenyl dioxygenase"/>
    <property type="match status" value="1"/>
</dbReference>
<proteinExistence type="predicted"/>
<reference evidence="3" key="1">
    <citation type="journal article" date="2019" name="Int. J. Syst. Evol. Microbiol.">
        <title>The Global Catalogue of Microorganisms (GCM) 10K type strain sequencing project: providing services to taxonomists for standard genome sequencing and annotation.</title>
        <authorList>
            <consortium name="The Broad Institute Genomics Platform"/>
            <consortium name="The Broad Institute Genome Sequencing Center for Infectious Disease"/>
            <person name="Wu L."/>
            <person name="Ma J."/>
        </authorList>
    </citation>
    <scope>NUCLEOTIDE SEQUENCE [LARGE SCALE GENOMIC DNA]</scope>
    <source>
        <strain evidence="3">CCUG 37865</strain>
    </source>
</reference>
<evidence type="ECO:0000313" key="2">
    <source>
        <dbReference type="EMBL" id="MFC4401540.1"/>
    </source>
</evidence>
<dbReference type="Proteomes" id="UP001595882">
    <property type="component" value="Unassembled WGS sequence"/>
</dbReference>
<dbReference type="CDD" id="cd06587">
    <property type="entry name" value="VOC"/>
    <property type="match status" value="1"/>
</dbReference>
<evidence type="ECO:0000313" key="3">
    <source>
        <dbReference type="Proteomes" id="UP001595882"/>
    </source>
</evidence>
<dbReference type="EMBL" id="JBHSDT010000001">
    <property type="protein sequence ID" value="MFC4401540.1"/>
    <property type="molecule type" value="Genomic_DNA"/>
</dbReference>
<organism evidence="2 3">
    <name type="scientific">Gracilibacillus xinjiangensis</name>
    <dbReference type="NCBI Taxonomy" id="1193282"/>
    <lineage>
        <taxon>Bacteria</taxon>
        <taxon>Bacillati</taxon>
        <taxon>Bacillota</taxon>
        <taxon>Bacilli</taxon>
        <taxon>Bacillales</taxon>
        <taxon>Bacillaceae</taxon>
        <taxon>Gracilibacillus</taxon>
    </lineage>
</organism>
<sequence>MYIIELKKEELLVRYRILNKNMLLEMIMMREEVLNNFVERIDAVFLPVNNLEESLLWYQEIFGFDLRWKNEKMCGLSIAPNCGFHLVQIPNFQPIDQYTPFNYVVKNLEEARRRLIEKDVSVSDLKPGEPKRFDFTDINGNMISVIQL</sequence>
<protein>
    <submittedName>
        <fullName evidence="2">VOC family protein</fullName>
    </submittedName>
</protein>
<name>A0ABV8WNV4_9BACI</name>
<keyword evidence="3" id="KW-1185">Reference proteome</keyword>
<dbReference type="InterPro" id="IPR029068">
    <property type="entry name" value="Glyas_Bleomycin-R_OHBP_Dase"/>
</dbReference>
<dbReference type="InterPro" id="IPR004360">
    <property type="entry name" value="Glyas_Fos-R_dOase_dom"/>
</dbReference>
<evidence type="ECO:0000259" key="1">
    <source>
        <dbReference type="PROSITE" id="PS51819"/>
    </source>
</evidence>
<dbReference type="Pfam" id="PF00903">
    <property type="entry name" value="Glyoxalase"/>
    <property type="match status" value="1"/>
</dbReference>
<feature type="domain" description="VOC" evidence="1">
    <location>
        <begin position="40"/>
        <end position="148"/>
    </location>
</feature>
<comment type="caution">
    <text evidence="2">The sequence shown here is derived from an EMBL/GenBank/DDBJ whole genome shotgun (WGS) entry which is preliminary data.</text>
</comment>